<dbReference type="GO" id="GO:0003677">
    <property type="term" value="F:DNA binding"/>
    <property type="evidence" value="ECO:0007669"/>
    <property type="project" value="UniProtKB-KW"/>
</dbReference>
<dbReference type="Proteomes" id="UP000002204">
    <property type="component" value="Chromosome"/>
</dbReference>
<feature type="domain" description="IclR-ED" evidence="6">
    <location>
        <begin position="96"/>
        <end position="259"/>
    </location>
</feature>
<evidence type="ECO:0000313" key="8">
    <source>
        <dbReference type="Proteomes" id="UP000002204"/>
    </source>
</evidence>
<dbReference type="EMBL" id="AP008957">
    <property type="protein sequence ID" value="BAH35662.1"/>
    <property type="molecule type" value="Genomic_DNA"/>
</dbReference>
<dbReference type="SMART" id="SM00346">
    <property type="entry name" value="HTH_ICLR"/>
    <property type="match status" value="1"/>
</dbReference>
<dbReference type="InterPro" id="IPR005471">
    <property type="entry name" value="Tscrpt_reg_IclR_N"/>
</dbReference>
<reference evidence="8" key="1">
    <citation type="submission" date="2005-03" db="EMBL/GenBank/DDBJ databases">
        <title>Comparison of the complete genome sequences of Rhodococcus erythropolis PR4 and Rhodococcus opacus B4.</title>
        <authorList>
            <person name="Takarada H."/>
            <person name="Sekine M."/>
            <person name="Hosoyama A."/>
            <person name="Yamada R."/>
            <person name="Fujisawa T."/>
            <person name="Omata S."/>
            <person name="Shimizu A."/>
            <person name="Tsukatani N."/>
            <person name="Tanikawa S."/>
            <person name="Fujita N."/>
            <person name="Harayama S."/>
        </authorList>
    </citation>
    <scope>NUCLEOTIDE SEQUENCE [LARGE SCALE GENOMIC DNA]</scope>
    <source>
        <strain evidence="8">PR4 / NBRC 100887</strain>
    </source>
</reference>
<dbReference type="InterPro" id="IPR036388">
    <property type="entry name" value="WH-like_DNA-bd_sf"/>
</dbReference>
<feature type="region of interest" description="Disordered" evidence="4">
    <location>
        <begin position="1"/>
        <end position="33"/>
    </location>
</feature>
<dbReference type="KEGG" id="rer:RER_49540"/>
<keyword evidence="2" id="KW-0238">DNA-binding</keyword>
<dbReference type="InterPro" id="IPR050707">
    <property type="entry name" value="HTH_MetabolicPath_Reg"/>
</dbReference>
<dbReference type="PROSITE" id="PS51077">
    <property type="entry name" value="HTH_ICLR"/>
    <property type="match status" value="1"/>
</dbReference>
<dbReference type="InterPro" id="IPR029016">
    <property type="entry name" value="GAF-like_dom_sf"/>
</dbReference>
<organism evidence="7 8">
    <name type="scientific">Rhodococcus erythropolis (strain PR4 / NBRC 100887)</name>
    <dbReference type="NCBI Taxonomy" id="234621"/>
    <lineage>
        <taxon>Bacteria</taxon>
        <taxon>Bacillati</taxon>
        <taxon>Actinomycetota</taxon>
        <taxon>Actinomycetes</taxon>
        <taxon>Mycobacteriales</taxon>
        <taxon>Nocardiaceae</taxon>
        <taxon>Rhodococcus</taxon>
        <taxon>Rhodococcus erythropolis group</taxon>
    </lineage>
</organism>
<gene>
    <name evidence="7" type="ordered locus">RER_49540</name>
</gene>
<dbReference type="PANTHER" id="PTHR30136:SF24">
    <property type="entry name" value="HTH-TYPE TRANSCRIPTIONAL REPRESSOR ALLR"/>
    <property type="match status" value="1"/>
</dbReference>
<dbReference type="PANTHER" id="PTHR30136">
    <property type="entry name" value="HELIX-TURN-HELIX TRANSCRIPTIONAL REGULATOR, ICLR FAMILY"/>
    <property type="match status" value="1"/>
</dbReference>
<dbReference type="PROSITE" id="PS51078">
    <property type="entry name" value="ICLR_ED"/>
    <property type="match status" value="1"/>
</dbReference>
<evidence type="ECO:0000256" key="1">
    <source>
        <dbReference type="ARBA" id="ARBA00023015"/>
    </source>
</evidence>
<name>C0ZPG6_RHOE4</name>
<dbReference type="InterPro" id="IPR036390">
    <property type="entry name" value="WH_DNA-bd_sf"/>
</dbReference>
<reference evidence="7 8" key="2">
    <citation type="journal article" date="2006" name="Environ. Microbiol.">
        <title>Sequence analysis of three plasmids harboured in Rhodococcus erythropolis strain PR4.</title>
        <authorList>
            <person name="Sekine M."/>
            <person name="Tanikawa S."/>
            <person name="Omata S."/>
            <person name="Saito M."/>
            <person name="Fujisawa T."/>
            <person name="Tsukatani N."/>
            <person name="Tajima T."/>
            <person name="Sekigawa T."/>
            <person name="Kosugi H."/>
            <person name="Matsuo Y."/>
            <person name="Nishiko R."/>
            <person name="Imamura K."/>
            <person name="Ito M."/>
            <person name="Narita H."/>
            <person name="Tago S."/>
            <person name="Fujita N."/>
            <person name="Harayama S."/>
        </authorList>
    </citation>
    <scope>NUCLEOTIDE SEQUENCE [LARGE SCALE GENOMIC DNA]</scope>
    <source>
        <strain evidence="8">PR4 / NBRC 100887</strain>
    </source>
</reference>
<dbReference type="eggNOG" id="COG1414">
    <property type="taxonomic scope" value="Bacteria"/>
</dbReference>
<evidence type="ECO:0000256" key="4">
    <source>
        <dbReference type="SAM" id="MobiDB-lite"/>
    </source>
</evidence>
<proteinExistence type="predicted"/>
<sequence length="259" mass="27924">MRYVQSVGGIPHKRQERDLMSELSEEHRPRKSAVQVDSSMSKTLHHGLEILELLTSYPHGLSVTDIADGVGVHRTVAHRLIRTLEAHHLCRKDSFKRVTLGAGLVTLAEPVEQDLRTLARPILQELAEATEATAHLVVRESDTEVRALMVVEPRSAKVHVAFHPGQVDPIDRGSAGLSILASLPPVSGEREEVTAARARGYAVTVGEVIPSVLGISAVIPGRRRDAISSLGISVFDSEDQAALGAEVMAAAKTLGSMLR</sequence>
<keyword evidence="3" id="KW-0804">Transcription</keyword>
<feature type="compositionally biased region" description="Basic and acidic residues" evidence="4">
    <location>
        <begin position="13"/>
        <end position="28"/>
    </location>
</feature>
<feature type="domain" description="HTH iclR-type" evidence="5">
    <location>
        <begin position="41"/>
        <end position="102"/>
    </location>
</feature>
<evidence type="ECO:0000259" key="5">
    <source>
        <dbReference type="PROSITE" id="PS51077"/>
    </source>
</evidence>
<dbReference type="SUPFAM" id="SSF46785">
    <property type="entry name" value="Winged helix' DNA-binding domain"/>
    <property type="match status" value="1"/>
</dbReference>
<accession>C0ZPG6</accession>
<dbReference type="HOGENOM" id="CLU_062618_5_4_11"/>
<protein>
    <submittedName>
        <fullName evidence="7">Putative IclR family transcriptional regulator</fullName>
    </submittedName>
</protein>
<dbReference type="Gene3D" id="3.30.450.40">
    <property type="match status" value="2"/>
</dbReference>
<dbReference type="Pfam" id="PF09339">
    <property type="entry name" value="HTH_IclR"/>
    <property type="match status" value="1"/>
</dbReference>
<evidence type="ECO:0000259" key="6">
    <source>
        <dbReference type="PROSITE" id="PS51078"/>
    </source>
</evidence>
<dbReference type="GO" id="GO:0003700">
    <property type="term" value="F:DNA-binding transcription factor activity"/>
    <property type="evidence" value="ECO:0007669"/>
    <property type="project" value="TreeGrafter"/>
</dbReference>
<dbReference type="AlphaFoldDB" id="C0ZPG6"/>
<evidence type="ECO:0000256" key="2">
    <source>
        <dbReference type="ARBA" id="ARBA00023125"/>
    </source>
</evidence>
<evidence type="ECO:0000313" key="7">
    <source>
        <dbReference type="EMBL" id="BAH35662.1"/>
    </source>
</evidence>
<dbReference type="InterPro" id="IPR014757">
    <property type="entry name" value="Tscrpt_reg_IclR_C"/>
</dbReference>
<evidence type="ECO:0000256" key="3">
    <source>
        <dbReference type="ARBA" id="ARBA00023163"/>
    </source>
</evidence>
<dbReference type="GO" id="GO:0045892">
    <property type="term" value="P:negative regulation of DNA-templated transcription"/>
    <property type="evidence" value="ECO:0007669"/>
    <property type="project" value="TreeGrafter"/>
</dbReference>
<dbReference type="Gene3D" id="1.10.10.10">
    <property type="entry name" value="Winged helix-like DNA-binding domain superfamily/Winged helix DNA-binding domain"/>
    <property type="match status" value="1"/>
</dbReference>
<keyword evidence="1" id="KW-0805">Transcription regulation</keyword>
<dbReference type="SUPFAM" id="SSF55781">
    <property type="entry name" value="GAF domain-like"/>
    <property type="match status" value="1"/>
</dbReference>